<dbReference type="InterPro" id="IPR007271">
    <property type="entry name" value="Nuc_sug_transpt"/>
</dbReference>
<dbReference type="SUPFAM" id="SSF103481">
    <property type="entry name" value="Multidrug resistance efflux transporter EmrE"/>
    <property type="match status" value="1"/>
</dbReference>
<reference evidence="8" key="1">
    <citation type="submission" date="2018-11" db="EMBL/GenBank/DDBJ databases">
        <authorList>
            <consortium name="Pathogen Informatics"/>
        </authorList>
    </citation>
    <scope>NUCLEOTIDE SEQUENCE</scope>
</reference>
<gene>
    <name evidence="8" type="ORF">PXEA_LOCUS16862</name>
</gene>
<protein>
    <submittedName>
        <fullName evidence="8">Uncharacterized protein</fullName>
    </submittedName>
</protein>
<feature type="transmembrane region" description="Helical" evidence="7">
    <location>
        <begin position="54"/>
        <end position="72"/>
    </location>
</feature>
<dbReference type="Pfam" id="PF04142">
    <property type="entry name" value="Nuc_sug_transp"/>
    <property type="match status" value="1"/>
</dbReference>
<dbReference type="GO" id="GO:0000139">
    <property type="term" value="C:Golgi membrane"/>
    <property type="evidence" value="ECO:0007669"/>
    <property type="project" value="InterPro"/>
</dbReference>
<evidence type="ECO:0000256" key="6">
    <source>
        <dbReference type="ARBA" id="ARBA00023136"/>
    </source>
</evidence>
<evidence type="ECO:0000256" key="2">
    <source>
        <dbReference type="ARBA" id="ARBA00009976"/>
    </source>
</evidence>
<feature type="transmembrane region" description="Helical" evidence="7">
    <location>
        <begin position="84"/>
        <end position="104"/>
    </location>
</feature>
<evidence type="ECO:0000256" key="3">
    <source>
        <dbReference type="ARBA" id="ARBA00022597"/>
    </source>
</evidence>
<keyword evidence="3" id="KW-0813">Transport</keyword>
<dbReference type="EMBL" id="CAAALY010061802">
    <property type="protein sequence ID" value="VEL23422.1"/>
    <property type="molecule type" value="Genomic_DNA"/>
</dbReference>
<keyword evidence="5 7" id="KW-1133">Transmembrane helix</keyword>
<keyword evidence="3" id="KW-0762">Sugar transport</keyword>
<organism evidence="8 9">
    <name type="scientific">Protopolystoma xenopodis</name>
    <dbReference type="NCBI Taxonomy" id="117903"/>
    <lineage>
        <taxon>Eukaryota</taxon>
        <taxon>Metazoa</taxon>
        <taxon>Spiralia</taxon>
        <taxon>Lophotrochozoa</taxon>
        <taxon>Platyhelminthes</taxon>
        <taxon>Monogenea</taxon>
        <taxon>Polyopisthocotylea</taxon>
        <taxon>Polystomatidea</taxon>
        <taxon>Polystomatidae</taxon>
        <taxon>Protopolystoma</taxon>
    </lineage>
</organism>
<comment type="subcellular location">
    <subcellularLocation>
        <location evidence="1">Membrane</location>
        <topology evidence="1">Multi-pass membrane protein</topology>
    </subcellularLocation>
</comment>
<dbReference type="NCBIfam" id="TIGR00803">
    <property type="entry name" value="nst"/>
    <property type="match status" value="1"/>
</dbReference>
<keyword evidence="9" id="KW-1185">Reference proteome</keyword>
<name>A0A3S5ALY6_9PLAT</name>
<dbReference type="Proteomes" id="UP000784294">
    <property type="component" value="Unassembled WGS sequence"/>
</dbReference>
<dbReference type="InterPro" id="IPR037185">
    <property type="entry name" value="EmrE-like"/>
</dbReference>
<comment type="caution">
    <text evidence="8">The sequence shown here is derived from an EMBL/GenBank/DDBJ whole genome shotgun (WGS) entry which is preliminary data.</text>
</comment>
<evidence type="ECO:0000313" key="9">
    <source>
        <dbReference type="Proteomes" id="UP000784294"/>
    </source>
</evidence>
<evidence type="ECO:0000256" key="5">
    <source>
        <dbReference type="ARBA" id="ARBA00022989"/>
    </source>
</evidence>
<accession>A0A3S5ALY6</accession>
<evidence type="ECO:0000313" key="8">
    <source>
        <dbReference type="EMBL" id="VEL23422.1"/>
    </source>
</evidence>
<proteinExistence type="inferred from homology"/>
<dbReference type="Gene3D" id="1.10.3730.20">
    <property type="match status" value="1"/>
</dbReference>
<dbReference type="GO" id="GO:0015165">
    <property type="term" value="F:pyrimidine nucleotide-sugar transmembrane transporter activity"/>
    <property type="evidence" value="ECO:0007669"/>
    <property type="project" value="InterPro"/>
</dbReference>
<keyword evidence="4 7" id="KW-0812">Transmembrane</keyword>
<evidence type="ECO:0000256" key="4">
    <source>
        <dbReference type="ARBA" id="ARBA00022692"/>
    </source>
</evidence>
<dbReference type="AlphaFoldDB" id="A0A3S5ALY6"/>
<dbReference type="OrthoDB" id="408493at2759"/>
<comment type="similarity">
    <text evidence="2">Belongs to the nucleotide-sugar transporter family. SLC35A subfamily.</text>
</comment>
<sequence>MLLIIPAGLYTLQTNLLFVSLSHLDAATYQITYQLKILTTAFFMKLIMKKKISLAQWIALVMLTLGVIFIQLPNSTEENANLTIIGLSALGIACLCSGFSGVYFERILKNSAPSIWMRNIQLGERFIFVYELLM</sequence>
<keyword evidence="6 7" id="KW-0472">Membrane</keyword>
<dbReference type="PANTHER" id="PTHR10231">
    <property type="entry name" value="NUCLEOTIDE-SUGAR TRANSMEMBRANE TRANSPORTER"/>
    <property type="match status" value="1"/>
</dbReference>
<evidence type="ECO:0000256" key="7">
    <source>
        <dbReference type="SAM" id="Phobius"/>
    </source>
</evidence>
<evidence type="ECO:0000256" key="1">
    <source>
        <dbReference type="ARBA" id="ARBA00004141"/>
    </source>
</evidence>